<name>A0A1I2TZF2_9BACL</name>
<dbReference type="SUPFAM" id="SSF51735">
    <property type="entry name" value="NAD(P)-binding Rossmann-fold domains"/>
    <property type="match status" value="1"/>
</dbReference>
<evidence type="ECO:0000256" key="2">
    <source>
        <dbReference type="ARBA" id="ARBA00023002"/>
    </source>
</evidence>
<dbReference type="FunFam" id="3.40.50.720:FF:000084">
    <property type="entry name" value="Short-chain dehydrogenase reductase"/>
    <property type="match status" value="1"/>
</dbReference>
<accession>A0A1I2TZF2</accession>
<reference evidence="5" key="1">
    <citation type="submission" date="2016-10" db="EMBL/GenBank/DDBJ databases">
        <authorList>
            <person name="Varghese N."/>
            <person name="Submissions S."/>
        </authorList>
    </citation>
    <scope>NUCLEOTIDE SEQUENCE [LARGE SCALE GENOMIC DNA]</scope>
    <source>
        <strain evidence="5">ATCC 700379</strain>
    </source>
</reference>
<dbReference type="GO" id="GO:0008206">
    <property type="term" value="P:bile acid metabolic process"/>
    <property type="evidence" value="ECO:0007669"/>
    <property type="project" value="UniProtKB-ARBA"/>
</dbReference>
<dbReference type="InterPro" id="IPR050259">
    <property type="entry name" value="SDR"/>
</dbReference>
<dbReference type="InterPro" id="IPR036291">
    <property type="entry name" value="NAD(P)-bd_dom_sf"/>
</dbReference>
<evidence type="ECO:0000313" key="4">
    <source>
        <dbReference type="EMBL" id="SFG70270.1"/>
    </source>
</evidence>
<dbReference type="PROSITE" id="PS00061">
    <property type="entry name" value="ADH_SHORT"/>
    <property type="match status" value="1"/>
</dbReference>
<organism evidence="4 5">
    <name type="scientific">Sporolactobacillus nakayamae</name>
    <dbReference type="NCBI Taxonomy" id="269670"/>
    <lineage>
        <taxon>Bacteria</taxon>
        <taxon>Bacillati</taxon>
        <taxon>Bacillota</taxon>
        <taxon>Bacilli</taxon>
        <taxon>Bacillales</taxon>
        <taxon>Sporolactobacillaceae</taxon>
        <taxon>Sporolactobacillus</taxon>
    </lineage>
</organism>
<evidence type="ECO:0000313" key="5">
    <source>
        <dbReference type="Proteomes" id="UP000198752"/>
    </source>
</evidence>
<dbReference type="OrthoDB" id="9803333at2"/>
<dbReference type="PRINTS" id="PR00080">
    <property type="entry name" value="SDRFAMILY"/>
</dbReference>
<comment type="similarity">
    <text evidence="1 3">Belongs to the short-chain dehydrogenases/reductases (SDR) family.</text>
</comment>
<dbReference type="PANTHER" id="PTHR42879:SF2">
    <property type="entry name" value="3-OXOACYL-[ACYL-CARRIER-PROTEIN] REDUCTASE FABG"/>
    <property type="match status" value="1"/>
</dbReference>
<evidence type="ECO:0000256" key="1">
    <source>
        <dbReference type="ARBA" id="ARBA00006484"/>
    </source>
</evidence>
<protein>
    <submittedName>
        <fullName evidence="4">2-deoxy-D-gluconate 3-dehydrogenase</fullName>
    </submittedName>
</protein>
<dbReference type="PANTHER" id="PTHR42879">
    <property type="entry name" value="3-OXOACYL-(ACYL-CARRIER-PROTEIN) REDUCTASE"/>
    <property type="match status" value="1"/>
</dbReference>
<evidence type="ECO:0000256" key="3">
    <source>
        <dbReference type="RuleBase" id="RU000363"/>
    </source>
</evidence>
<sequence length="255" mass="27513">MSESPLFRIKGKIALVTGAGRGLGRGYAIALGRAGCKCICVGRTLDDLIETKRMIEQEQGKAETVVLDITQFNQLKAAIDQIEERFGPIDILVNNAGTEIAEPFLEVTEAHYDAIMDVNLKAVFFLTQAVARKMKVRKRGKIINIGSLGSVIGLAGSSVYCSSKGAITQLTKTTALEFASEGIQVNAIFPGYFLTEMTKSFFDDPEHRAWIEDKIPLERIGTADDLAGTLLFLSAPASDYITGQSISVDGGWTAG</sequence>
<dbReference type="InterPro" id="IPR002347">
    <property type="entry name" value="SDR_fam"/>
</dbReference>
<dbReference type="GO" id="GO:0016491">
    <property type="term" value="F:oxidoreductase activity"/>
    <property type="evidence" value="ECO:0007669"/>
    <property type="project" value="UniProtKB-KW"/>
</dbReference>
<gene>
    <name evidence="4" type="ORF">SAMN02982927_02488</name>
</gene>
<keyword evidence="2" id="KW-0560">Oxidoreductase</keyword>
<keyword evidence="5" id="KW-1185">Reference proteome</keyword>
<proteinExistence type="inferred from homology"/>
<dbReference type="RefSeq" id="WP_093673428.1">
    <property type="nucleotide sequence ID" value="NZ_FOOY01000018.1"/>
</dbReference>
<dbReference type="Pfam" id="PF00106">
    <property type="entry name" value="adh_short"/>
    <property type="match status" value="1"/>
</dbReference>
<dbReference type="Proteomes" id="UP000198752">
    <property type="component" value="Unassembled WGS sequence"/>
</dbReference>
<dbReference type="InterPro" id="IPR020904">
    <property type="entry name" value="Sc_DH/Rdtase_CS"/>
</dbReference>
<dbReference type="Gene3D" id="3.40.50.720">
    <property type="entry name" value="NAD(P)-binding Rossmann-like Domain"/>
    <property type="match status" value="1"/>
</dbReference>
<dbReference type="NCBIfam" id="NF005559">
    <property type="entry name" value="PRK07231.1"/>
    <property type="match status" value="1"/>
</dbReference>
<dbReference type="EMBL" id="FOOY01000018">
    <property type="protein sequence ID" value="SFG70270.1"/>
    <property type="molecule type" value="Genomic_DNA"/>
</dbReference>
<dbReference type="STRING" id="269670.SAMN02982927_02488"/>
<dbReference type="PRINTS" id="PR00081">
    <property type="entry name" value="GDHRDH"/>
</dbReference>
<dbReference type="AlphaFoldDB" id="A0A1I2TZF2"/>